<dbReference type="Pfam" id="PF00551">
    <property type="entry name" value="Formyl_trans_N"/>
    <property type="match status" value="1"/>
</dbReference>
<sequence length="260" mass="29476">MILMNIENKSFIIAGYGLPAEIGMTVLFGLGVSPDNILLLTHPVDERNSGLVSLALLRGVKLFDGCIKNPAVYKEITEFAPDYMFSLHYRNLIPGNILKLVEGGCVNLHPSLLPDYRGTNSVPWAIINDENKTGYTFHYMSEEFDTGDILLQEVIDITENETAFSLFNRQIHKSMANFESIILKTISGEKGIPQRAGGSYYKRALPYNGYIDMTWPERKIDCFIRAMIFPPFPPAKLLINNSEYNVFSYSDYLRIIRENN</sequence>
<name>Q70AL1_YEREN</name>
<protein>
    <submittedName>
        <fullName evidence="2">WbcV protein</fullName>
    </submittedName>
</protein>
<feature type="domain" description="Formyl transferase N-terminal" evidence="1">
    <location>
        <begin position="69"/>
        <end position="172"/>
    </location>
</feature>
<accession>Q70AL1</accession>
<dbReference type="GO" id="GO:0005829">
    <property type="term" value="C:cytosol"/>
    <property type="evidence" value="ECO:0007669"/>
    <property type="project" value="TreeGrafter"/>
</dbReference>
<dbReference type="CDD" id="cd08369">
    <property type="entry name" value="FMT_core"/>
    <property type="match status" value="1"/>
</dbReference>
<dbReference type="SUPFAM" id="SSF53328">
    <property type="entry name" value="Formyltransferase"/>
    <property type="match status" value="1"/>
</dbReference>
<dbReference type="InterPro" id="IPR002376">
    <property type="entry name" value="Formyl_transf_N"/>
</dbReference>
<gene>
    <name evidence="2" type="primary">wbcV</name>
</gene>
<evidence type="ECO:0000313" key="2">
    <source>
        <dbReference type="EMBL" id="CAE53862.1"/>
    </source>
</evidence>
<proteinExistence type="predicted"/>
<dbReference type="AlphaFoldDB" id="Q70AL1"/>
<dbReference type="InterPro" id="IPR036477">
    <property type="entry name" value="Formyl_transf_N_sf"/>
</dbReference>
<dbReference type="Gene3D" id="3.40.50.12230">
    <property type="match status" value="1"/>
</dbReference>
<dbReference type="PANTHER" id="PTHR11138:SF5">
    <property type="entry name" value="METHIONYL-TRNA FORMYLTRANSFERASE, MITOCHONDRIAL"/>
    <property type="match status" value="1"/>
</dbReference>
<evidence type="ECO:0000259" key="1">
    <source>
        <dbReference type="Pfam" id="PF00551"/>
    </source>
</evidence>
<reference evidence="2" key="1">
    <citation type="journal article" date="2005" name="J. Microbiol. Methods">
        <title>A real-time PCR assay for the specific identification of serotype O:9 of Yersinia enterocolitica.</title>
        <authorList>
            <person name="Jacobsen N.R."/>
            <person name="Bogdanovich T."/>
            <person name="Skurnik M."/>
            <person name="Lubeck P.S."/>
            <person name="Ahrens P."/>
            <person name="Hoorfar J."/>
        </authorList>
    </citation>
    <scope>NUCLEOTIDE SEQUENCE</scope>
    <source>
        <strain evidence="2">Ruokola/71</strain>
    </source>
</reference>
<dbReference type="PANTHER" id="PTHR11138">
    <property type="entry name" value="METHIONYL-TRNA FORMYLTRANSFERASE"/>
    <property type="match status" value="1"/>
</dbReference>
<organism evidence="2">
    <name type="scientific">Yersinia enterocolitica</name>
    <name type="common">type O:9</name>
    <dbReference type="NCBI Taxonomy" id="34055"/>
    <lineage>
        <taxon>Bacteria</taxon>
        <taxon>Pseudomonadati</taxon>
        <taxon>Pseudomonadota</taxon>
        <taxon>Gammaproteobacteria</taxon>
        <taxon>Enterobacterales</taxon>
        <taxon>Yersiniaceae</taxon>
        <taxon>Yersinia</taxon>
    </lineage>
</organism>
<dbReference type="EMBL" id="AJ605741">
    <property type="protein sequence ID" value="CAE53862.1"/>
    <property type="molecule type" value="Genomic_DNA"/>
</dbReference>
<dbReference type="GO" id="GO:0004479">
    <property type="term" value="F:methionyl-tRNA formyltransferase activity"/>
    <property type="evidence" value="ECO:0007669"/>
    <property type="project" value="TreeGrafter"/>
</dbReference>